<dbReference type="Pfam" id="PF13590">
    <property type="entry name" value="DUF4136"/>
    <property type="match status" value="1"/>
</dbReference>
<comment type="caution">
    <text evidence="3">The sequence shown here is derived from an EMBL/GenBank/DDBJ whole genome shotgun (WGS) entry which is preliminary data.</text>
</comment>
<feature type="domain" description="DUF4136" evidence="2">
    <location>
        <begin position="28"/>
        <end position="197"/>
    </location>
</feature>
<dbReference type="RefSeq" id="WP_186948630.1">
    <property type="nucleotide sequence ID" value="NZ_JACOGF010000009.1"/>
</dbReference>
<feature type="chain" id="PRO_5046225539" evidence="1">
    <location>
        <begin position="23"/>
        <end position="211"/>
    </location>
</feature>
<dbReference type="PROSITE" id="PS51257">
    <property type="entry name" value="PROKAR_LIPOPROTEIN"/>
    <property type="match status" value="1"/>
</dbReference>
<evidence type="ECO:0000313" key="4">
    <source>
        <dbReference type="Proteomes" id="UP000650424"/>
    </source>
</evidence>
<evidence type="ECO:0000313" key="3">
    <source>
        <dbReference type="EMBL" id="MBC3919374.1"/>
    </source>
</evidence>
<keyword evidence="4" id="KW-1185">Reference proteome</keyword>
<organism evidence="3 4">
    <name type="scientific">Undibacterium hunanense</name>
    <dbReference type="NCBI Taxonomy" id="2762292"/>
    <lineage>
        <taxon>Bacteria</taxon>
        <taxon>Pseudomonadati</taxon>
        <taxon>Pseudomonadota</taxon>
        <taxon>Betaproteobacteria</taxon>
        <taxon>Burkholderiales</taxon>
        <taxon>Oxalobacteraceae</taxon>
        <taxon>Undibacterium</taxon>
    </lineage>
</organism>
<gene>
    <name evidence="3" type="ORF">H8L32_17925</name>
</gene>
<dbReference type="InterPro" id="IPR025411">
    <property type="entry name" value="DUF4136"/>
</dbReference>
<keyword evidence="1" id="KW-0732">Signal</keyword>
<reference evidence="3 4" key="1">
    <citation type="submission" date="2020-08" db="EMBL/GenBank/DDBJ databases">
        <title>Novel species isolated from subtropical streams in China.</title>
        <authorList>
            <person name="Lu H."/>
        </authorList>
    </citation>
    <scope>NUCLEOTIDE SEQUENCE [LARGE SCALE GENOMIC DNA]</scope>
    <source>
        <strain evidence="3 4">CY18W</strain>
    </source>
</reference>
<sequence length="211" mass="24184">MKKIAMLFAVACSVLLSGCATTFSSQVSVFHEWPAAASNKSYIFERSPGQENNPEHKLYEDLLRSRLQVLGFTEISAGATPAMKVGLKYGTTLREIQYSPLWHPAIYDPFWNMHFSRGIYRYRLGYPYPYWGWGGYPRYWTDFSLRASYLHQLEIHIDEINPAKKLADIKVSSEQTDPEISTFMPWMMDSALKDFPGKNGSTTEVEIKMGK</sequence>
<proteinExistence type="predicted"/>
<protein>
    <submittedName>
        <fullName evidence="3">DUF4136 domain-containing protein</fullName>
    </submittedName>
</protein>
<evidence type="ECO:0000259" key="2">
    <source>
        <dbReference type="Pfam" id="PF13590"/>
    </source>
</evidence>
<accession>A0ABR6ZU91</accession>
<dbReference type="EMBL" id="JACOGF010000009">
    <property type="protein sequence ID" value="MBC3919374.1"/>
    <property type="molecule type" value="Genomic_DNA"/>
</dbReference>
<dbReference type="Proteomes" id="UP000650424">
    <property type="component" value="Unassembled WGS sequence"/>
</dbReference>
<evidence type="ECO:0000256" key="1">
    <source>
        <dbReference type="SAM" id="SignalP"/>
    </source>
</evidence>
<feature type="signal peptide" evidence="1">
    <location>
        <begin position="1"/>
        <end position="22"/>
    </location>
</feature>
<name>A0ABR6ZU91_9BURK</name>